<dbReference type="EMBL" id="BGPR01007731">
    <property type="protein sequence ID" value="GBN29088.1"/>
    <property type="molecule type" value="Genomic_DNA"/>
</dbReference>
<dbReference type="GO" id="GO:0050660">
    <property type="term" value="F:flavin adenine dinucleotide binding"/>
    <property type="evidence" value="ECO:0007669"/>
    <property type="project" value="InterPro"/>
</dbReference>
<gene>
    <name evidence="5" type="ORF">AVEN_16985_1</name>
    <name evidence="6" type="ORF">AVEN_201702_1</name>
    <name evidence="4" type="ORF">AVEN_215846_1</name>
    <name evidence="3" type="ORF">AVEN_238882_1</name>
</gene>
<dbReference type="InterPro" id="IPR012132">
    <property type="entry name" value="GMC_OxRdtase"/>
</dbReference>
<dbReference type="Proteomes" id="UP000499080">
    <property type="component" value="Unassembled WGS sequence"/>
</dbReference>
<accession>A0A4Y2MUG6</accession>
<evidence type="ECO:0000313" key="4">
    <source>
        <dbReference type="EMBL" id="GBN29088.1"/>
    </source>
</evidence>
<evidence type="ECO:0000313" key="3">
    <source>
        <dbReference type="EMBL" id="GBN29076.1"/>
    </source>
</evidence>
<evidence type="ECO:0000313" key="6">
    <source>
        <dbReference type="EMBL" id="GBN29994.1"/>
    </source>
</evidence>
<organism evidence="6 7">
    <name type="scientific">Araneus ventricosus</name>
    <name type="common">Orbweaver spider</name>
    <name type="synonym">Epeira ventricosa</name>
    <dbReference type="NCBI Taxonomy" id="182803"/>
    <lineage>
        <taxon>Eukaryota</taxon>
        <taxon>Metazoa</taxon>
        <taxon>Ecdysozoa</taxon>
        <taxon>Arthropoda</taxon>
        <taxon>Chelicerata</taxon>
        <taxon>Arachnida</taxon>
        <taxon>Araneae</taxon>
        <taxon>Araneomorphae</taxon>
        <taxon>Entelegynae</taxon>
        <taxon>Araneoidea</taxon>
        <taxon>Araneidae</taxon>
        <taxon>Araneus</taxon>
    </lineage>
</organism>
<proteinExistence type="predicted"/>
<protein>
    <recommendedName>
        <fullName evidence="2">Glucose-methanol-choline oxidoreductase C-terminal domain-containing protein</fullName>
    </recommendedName>
</protein>
<feature type="region of interest" description="Disordered" evidence="1">
    <location>
        <begin position="67"/>
        <end position="101"/>
    </location>
</feature>
<evidence type="ECO:0000259" key="2">
    <source>
        <dbReference type="Pfam" id="PF05199"/>
    </source>
</evidence>
<dbReference type="PANTHER" id="PTHR11552:SF147">
    <property type="entry name" value="CHOLINE DEHYDROGENASE, MITOCHONDRIAL"/>
    <property type="match status" value="1"/>
</dbReference>
<dbReference type="EMBL" id="BGPR01007838">
    <property type="protein sequence ID" value="GBN29901.1"/>
    <property type="molecule type" value="Genomic_DNA"/>
</dbReference>
<dbReference type="PANTHER" id="PTHR11552">
    <property type="entry name" value="GLUCOSE-METHANOL-CHOLINE GMC OXIDOREDUCTASE"/>
    <property type="match status" value="1"/>
</dbReference>
<dbReference type="OrthoDB" id="6466487at2759"/>
<evidence type="ECO:0000313" key="5">
    <source>
        <dbReference type="EMBL" id="GBN29901.1"/>
    </source>
</evidence>
<dbReference type="AlphaFoldDB" id="A0A4Y2MUG6"/>
<dbReference type="EMBL" id="BGPR01007852">
    <property type="protein sequence ID" value="GBN29994.1"/>
    <property type="molecule type" value="Genomic_DNA"/>
</dbReference>
<feature type="domain" description="Glucose-methanol-choline oxidoreductase C-terminal" evidence="2">
    <location>
        <begin position="63"/>
        <end position="99"/>
    </location>
</feature>
<feature type="compositionally biased region" description="Basic and acidic residues" evidence="1">
    <location>
        <begin position="92"/>
        <end position="101"/>
    </location>
</feature>
<dbReference type="InterPro" id="IPR007867">
    <property type="entry name" value="GMC_OxRtase_C"/>
</dbReference>
<sequence length="101" mass="11585">MAFLNSRSISPLVDIPDYQIYFAEISDELPDQQRGLKPEVYSEVFDKFENGPKFICLSQNLQPKSRGTVRLKSTDPYDSPAIDPNYFEDPDDIRPIVEGKQ</sequence>
<evidence type="ECO:0000313" key="7">
    <source>
        <dbReference type="Proteomes" id="UP000499080"/>
    </source>
</evidence>
<dbReference type="SUPFAM" id="SSF54373">
    <property type="entry name" value="FAD-linked reductases, C-terminal domain"/>
    <property type="match status" value="1"/>
</dbReference>
<dbReference type="Pfam" id="PF05199">
    <property type="entry name" value="GMC_oxred_C"/>
    <property type="match status" value="1"/>
</dbReference>
<evidence type="ECO:0000256" key="1">
    <source>
        <dbReference type="SAM" id="MobiDB-lite"/>
    </source>
</evidence>
<dbReference type="EMBL" id="BGPR01007729">
    <property type="protein sequence ID" value="GBN29076.1"/>
    <property type="molecule type" value="Genomic_DNA"/>
</dbReference>
<reference evidence="6 7" key="1">
    <citation type="journal article" date="2019" name="Sci. Rep.">
        <title>Orb-weaving spider Araneus ventricosus genome elucidates the spidroin gene catalogue.</title>
        <authorList>
            <person name="Kono N."/>
            <person name="Nakamura H."/>
            <person name="Ohtoshi R."/>
            <person name="Moran D.A.P."/>
            <person name="Shinohara A."/>
            <person name="Yoshida Y."/>
            <person name="Fujiwara M."/>
            <person name="Mori M."/>
            <person name="Tomita M."/>
            <person name="Arakawa K."/>
        </authorList>
    </citation>
    <scope>NUCLEOTIDE SEQUENCE [LARGE SCALE GENOMIC DNA]</scope>
</reference>
<dbReference type="Gene3D" id="3.30.560.10">
    <property type="entry name" value="Glucose Oxidase, domain 3"/>
    <property type="match status" value="1"/>
</dbReference>
<name>A0A4Y2MUG6_ARAVE</name>
<comment type="caution">
    <text evidence="6">The sequence shown here is derived from an EMBL/GenBank/DDBJ whole genome shotgun (WGS) entry which is preliminary data.</text>
</comment>
<dbReference type="GO" id="GO:0016614">
    <property type="term" value="F:oxidoreductase activity, acting on CH-OH group of donors"/>
    <property type="evidence" value="ECO:0007669"/>
    <property type="project" value="InterPro"/>
</dbReference>
<keyword evidence="7" id="KW-1185">Reference proteome</keyword>